<reference evidence="1" key="1">
    <citation type="journal article" date="2020" name="Nature">
        <title>Giant virus diversity and host interactions through global metagenomics.</title>
        <authorList>
            <person name="Schulz F."/>
            <person name="Roux S."/>
            <person name="Paez-Espino D."/>
            <person name="Jungbluth S."/>
            <person name="Walsh D.A."/>
            <person name="Denef V.J."/>
            <person name="McMahon K.D."/>
            <person name="Konstantinidis K.T."/>
            <person name="Eloe-Fadrosh E.A."/>
            <person name="Kyrpides N.C."/>
            <person name="Woyke T."/>
        </authorList>
    </citation>
    <scope>NUCLEOTIDE SEQUENCE</scope>
    <source>
        <strain evidence="1">GVMAG-M-3300023179-27</strain>
    </source>
</reference>
<evidence type="ECO:0000313" key="1">
    <source>
        <dbReference type="EMBL" id="QHT25925.1"/>
    </source>
</evidence>
<dbReference type="EMBL" id="MN739776">
    <property type="protein sequence ID" value="QHT25925.1"/>
    <property type="molecule type" value="Genomic_DNA"/>
</dbReference>
<organism evidence="1">
    <name type="scientific">viral metagenome</name>
    <dbReference type="NCBI Taxonomy" id="1070528"/>
    <lineage>
        <taxon>unclassified sequences</taxon>
        <taxon>metagenomes</taxon>
        <taxon>organismal metagenomes</taxon>
    </lineage>
</organism>
<protein>
    <submittedName>
        <fullName evidence="1">Uncharacterized protein</fullName>
    </submittedName>
</protein>
<dbReference type="AlphaFoldDB" id="A0A6C0EF11"/>
<proteinExistence type="predicted"/>
<name>A0A6C0EF11_9ZZZZ</name>
<accession>A0A6C0EF11</accession>
<sequence length="288" mass="34303">MKIIKTDLKTDPKLPQKTASKISLKTEKIEKITYPRRCNRCTKIYKHKSSFSRHREKCKKSDDIVITKKMINELKKKFKKELKEELKNEICTEKKNINMSTLKLIEEKFKNPFELKSISPNDLKKATYEINYKKEFDDEEDFTDSSLCELFISYKKAKKFHILLKDIIIKHYKTKSKKKQSFWITDNHRLSGVYATKVNDELKWINHKSGTDLKNIIVMPLLDTINKYLKKYMSDLQKKYNEAYVDRDSCISDISIIVEIQCDLIEEKFPNMLLKSFAKEFYINKSDF</sequence>